<dbReference type="Gramene" id="KOM50407">
    <property type="protein sequence ID" value="KOM50407"/>
    <property type="gene ID" value="LR48_Vigan08g123400"/>
</dbReference>
<gene>
    <name evidence="1" type="ORF">LR48_Vigan08g123400</name>
</gene>
<organism evidence="1 2">
    <name type="scientific">Phaseolus angularis</name>
    <name type="common">Azuki bean</name>
    <name type="synonym">Vigna angularis</name>
    <dbReference type="NCBI Taxonomy" id="3914"/>
    <lineage>
        <taxon>Eukaryota</taxon>
        <taxon>Viridiplantae</taxon>
        <taxon>Streptophyta</taxon>
        <taxon>Embryophyta</taxon>
        <taxon>Tracheophyta</taxon>
        <taxon>Spermatophyta</taxon>
        <taxon>Magnoliopsida</taxon>
        <taxon>eudicotyledons</taxon>
        <taxon>Gunneridae</taxon>
        <taxon>Pentapetalae</taxon>
        <taxon>rosids</taxon>
        <taxon>fabids</taxon>
        <taxon>Fabales</taxon>
        <taxon>Fabaceae</taxon>
        <taxon>Papilionoideae</taxon>
        <taxon>50 kb inversion clade</taxon>
        <taxon>NPAAA clade</taxon>
        <taxon>indigoferoid/millettioid clade</taxon>
        <taxon>Phaseoleae</taxon>
        <taxon>Vigna</taxon>
    </lineage>
</organism>
<proteinExistence type="predicted"/>
<reference evidence="2" key="1">
    <citation type="journal article" date="2015" name="Proc. Natl. Acad. Sci. U.S.A.">
        <title>Genome sequencing of adzuki bean (Vigna angularis) provides insight into high starch and low fat accumulation and domestication.</title>
        <authorList>
            <person name="Yang K."/>
            <person name="Tian Z."/>
            <person name="Chen C."/>
            <person name="Luo L."/>
            <person name="Zhao B."/>
            <person name="Wang Z."/>
            <person name="Yu L."/>
            <person name="Li Y."/>
            <person name="Sun Y."/>
            <person name="Li W."/>
            <person name="Chen Y."/>
            <person name="Li Y."/>
            <person name="Zhang Y."/>
            <person name="Ai D."/>
            <person name="Zhao J."/>
            <person name="Shang C."/>
            <person name="Ma Y."/>
            <person name="Wu B."/>
            <person name="Wang M."/>
            <person name="Gao L."/>
            <person name="Sun D."/>
            <person name="Zhang P."/>
            <person name="Guo F."/>
            <person name="Wang W."/>
            <person name="Li Y."/>
            <person name="Wang J."/>
            <person name="Varshney R.K."/>
            <person name="Wang J."/>
            <person name="Ling H.Q."/>
            <person name="Wan P."/>
        </authorList>
    </citation>
    <scope>NUCLEOTIDE SEQUENCE</scope>
    <source>
        <strain evidence="2">cv. Jingnong 6</strain>
    </source>
</reference>
<dbReference type="Proteomes" id="UP000053144">
    <property type="component" value="Chromosome 8"/>
</dbReference>
<accession>A0A0L9V621</accession>
<evidence type="ECO:0000313" key="2">
    <source>
        <dbReference type="Proteomes" id="UP000053144"/>
    </source>
</evidence>
<protein>
    <submittedName>
        <fullName evidence="1">Uncharacterized protein</fullName>
    </submittedName>
</protein>
<dbReference type="EMBL" id="CM003378">
    <property type="protein sequence ID" value="KOM50407.1"/>
    <property type="molecule type" value="Genomic_DNA"/>
</dbReference>
<dbReference type="AlphaFoldDB" id="A0A0L9V621"/>
<evidence type="ECO:0000313" key="1">
    <source>
        <dbReference type="EMBL" id="KOM50407.1"/>
    </source>
</evidence>
<sequence length="191" mass="21229">MPLAPASLPALVSVPGCHMPTNFRMVRPRTTPYWERLGSDTIFVVGLPCLLCEELSVNDKGMSLSIGVLRQDLLGDDSCFLVLSPMEATQVSDHATQENRSVNLAVVNDFLDVFPEEVSSLHPSREHEDHLRTVLEVESVQARKDLSVQVQPRASFQPNVFVVSIGAEFLAVGWLCLEKTRVSFFAMKPYD</sequence>
<name>A0A0L9V621_PHAAN</name>